<sequence length="505" mass="56924">MSRATLNTGGISFSSSTEQSQPTLVRHRPCHILVLADFSGRDHRNENDAGSLSKRKIYELTRDNFDDVFATMGVTLDLPVSSRPIKFEEMDDLHPDYIYERVDLFGQFRDLKRDLLNRDRFAAAASEIQRWFAQPPAEESAPEVSTQSSDVLELLLNSRRAQTEVKENVQGSVKDLIQQIVAPYVIPSPDPRQAELMDAVDQGASYLLREILHSKAFQEIESSWRGLYWLLKQLDTDGSVRLFIADISLQEIITDNEANPESTTQLHKLLLDDRLEEGSVPFSVVMADYQLQDEVSHCEALANLASAAADSHAVLLSGASERIAGCPSLVKVPDPEHWYLHREVESDFTLMWQAIREQDYSQHALLTCPRFMLRMPYGEKTSSVEALAFEELPQDGQHDYYLWGNGAWLITAQLGNYFSGGGWSEEATYSSKITQLPLHVYKEHGESRVKPCAEINMLDRVASALRDKGLMPIRSVRDQDSVVIPTLESMSSESSELLGPWSEVR</sequence>
<dbReference type="InterPro" id="IPR010269">
    <property type="entry name" value="T6SS_TssC-like"/>
</dbReference>
<dbReference type="EMBL" id="CZQC01000018">
    <property type="protein sequence ID" value="CUS40522.1"/>
    <property type="molecule type" value="Genomic_DNA"/>
</dbReference>
<evidence type="ECO:0000259" key="2">
    <source>
        <dbReference type="Pfam" id="PF05943"/>
    </source>
</evidence>
<dbReference type="Pfam" id="PF05943">
    <property type="entry name" value="VipB"/>
    <property type="match status" value="1"/>
</dbReference>
<proteinExistence type="predicted"/>
<feature type="domain" description="TssC1 N-terminal" evidence="2">
    <location>
        <begin position="197"/>
        <end position="489"/>
    </location>
</feature>
<dbReference type="AlphaFoldDB" id="A0A161KDJ1"/>
<accession>A0A161KDJ1</accession>
<dbReference type="PANTHER" id="PTHR35565:SF1">
    <property type="entry name" value="TYPE VI SECRETION SYSTEM CONTRACTILE SHEATH LARGE SUBUNIT"/>
    <property type="match status" value="1"/>
</dbReference>
<dbReference type="InterPro" id="IPR044031">
    <property type="entry name" value="TssC1_N"/>
</dbReference>
<evidence type="ECO:0000313" key="3">
    <source>
        <dbReference type="EMBL" id="CUS40522.1"/>
    </source>
</evidence>
<reference evidence="3" key="1">
    <citation type="submission" date="2015-10" db="EMBL/GenBank/DDBJ databases">
        <authorList>
            <person name="Gilbert D.G."/>
        </authorList>
    </citation>
    <scope>NUCLEOTIDE SEQUENCE</scope>
</reference>
<gene>
    <name evidence="3" type="ORF">MGWOODY_Tha477</name>
</gene>
<evidence type="ECO:0000256" key="1">
    <source>
        <dbReference type="SAM" id="MobiDB-lite"/>
    </source>
</evidence>
<protein>
    <submittedName>
        <fullName evidence="3">Uncharacterized protein ImpC</fullName>
    </submittedName>
</protein>
<feature type="region of interest" description="Disordered" evidence="1">
    <location>
        <begin position="1"/>
        <end position="23"/>
    </location>
</feature>
<dbReference type="InterPro" id="IPR008312">
    <property type="entry name" value="T6SS_TssB1"/>
</dbReference>
<dbReference type="PANTHER" id="PTHR35565">
    <property type="entry name" value="CYTOPLASMIC PROTEIN-RELATED"/>
    <property type="match status" value="1"/>
</dbReference>
<name>A0A161KDJ1_9ZZZZ</name>
<organism evidence="3">
    <name type="scientific">hydrothermal vent metagenome</name>
    <dbReference type="NCBI Taxonomy" id="652676"/>
    <lineage>
        <taxon>unclassified sequences</taxon>
        <taxon>metagenomes</taxon>
        <taxon>ecological metagenomes</taxon>
    </lineage>
</organism>
<dbReference type="Pfam" id="PF05591">
    <property type="entry name" value="T6SS_VipA"/>
    <property type="match status" value="1"/>
</dbReference>